<dbReference type="OrthoDB" id="3064412at2759"/>
<feature type="compositionally biased region" description="Polar residues" evidence="1">
    <location>
        <begin position="238"/>
        <end position="254"/>
    </location>
</feature>
<protein>
    <submittedName>
        <fullName evidence="2">Uncharacterized protein</fullName>
    </submittedName>
</protein>
<accession>A0A6A4HUU6</accession>
<sequence>MSSSNIYDLRGLLLAVAFLSHTLHVLAFSLAVPVDPITEVAFPVVWQRDSIDPSVFSLDRQWKSPSTNEFTGGGIFAEINGTLGDSLDPQTASLVVTESGTFVMYALVTNSDNTTTTFFESSTFTVLSPSQAANTDLQTTGTIYLGTSFSATPSSSSTSSISVSTPTVVSTAGVTSTTLALSTSSSAAGSSRRSKNVADQPAHAVPHPMIFSFLEPVPRRTSWNSKGRATPGALHPTPTGSSFDLNRSIQQNGAATPVSDMVEAPPPSYDHQ</sequence>
<keyword evidence="3" id="KW-1185">Reference proteome</keyword>
<feature type="region of interest" description="Disordered" evidence="1">
    <location>
        <begin position="182"/>
        <end position="202"/>
    </location>
</feature>
<evidence type="ECO:0000313" key="2">
    <source>
        <dbReference type="EMBL" id="KAE9400465.1"/>
    </source>
</evidence>
<feature type="compositionally biased region" description="Low complexity" evidence="1">
    <location>
        <begin position="182"/>
        <end position="191"/>
    </location>
</feature>
<proteinExistence type="predicted"/>
<reference evidence="2" key="1">
    <citation type="journal article" date="2019" name="Environ. Microbiol.">
        <title>Fungal ecological strategies reflected in gene transcription - a case study of two litter decomposers.</title>
        <authorList>
            <person name="Barbi F."/>
            <person name="Kohler A."/>
            <person name="Barry K."/>
            <person name="Baskaran P."/>
            <person name="Daum C."/>
            <person name="Fauchery L."/>
            <person name="Ihrmark K."/>
            <person name="Kuo A."/>
            <person name="LaButti K."/>
            <person name="Lipzen A."/>
            <person name="Morin E."/>
            <person name="Grigoriev I.V."/>
            <person name="Henrissat B."/>
            <person name="Lindahl B."/>
            <person name="Martin F."/>
        </authorList>
    </citation>
    <scope>NUCLEOTIDE SEQUENCE</scope>
    <source>
        <strain evidence="2">JB14</strain>
    </source>
</reference>
<dbReference type="EMBL" id="ML769456">
    <property type="protein sequence ID" value="KAE9400465.1"/>
    <property type="molecule type" value="Genomic_DNA"/>
</dbReference>
<dbReference type="Proteomes" id="UP000799118">
    <property type="component" value="Unassembled WGS sequence"/>
</dbReference>
<dbReference type="AlphaFoldDB" id="A0A6A4HUU6"/>
<organism evidence="2 3">
    <name type="scientific">Gymnopus androsaceus JB14</name>
    <dbReference type="NCBI Taxonomy" id="1447944"/>
    <lineage>
        <taxon>Eukaryota</taxon>
        <taxon>Fungi</taxon>
        <taxon>Dikarya</taxon>
        <taxon>Basidiomycota</taxon>
        <taxon>Agaricomycotina</taxon>
        <taxon>Agaricomycetes</taxon>
        <taxon>Agaricomycetidae</taxon>
        <taxon>Agaricales</taxon>
        <taxon>Marasmiineae</taxon>
        <taxon>Omphalotaceae</taxon>
        <taxon>Gymnopus</taxon>
    </lineage>
</organism>
<evidence type="ECO:0000313" key="3">
    <source>
        <dbReference type="Proteomes" id="UP000799118"/>
    </source>
</evidence>
<name>A0A6A4HUU6_9AGAR</name>
<gene>
    <name evidence="2" type="ORF">BT96DRAFT_919476</name>
</gene>
<evidence type="ECO:0000256" key="1">
    <source>
        <dbReference type="SAM" id="MobiDB-lite"/>
    </source>
</evidence>
<feature type="region of interest" description="Disordered" evidence="1">
    <location>
        <begin position="222"/>
        <end position="272"/>
    </location>
</feature>